<protein>
    <recommendedName>
        <fullName evidence="1">PLD phosphodiesterase domain-containing protein</fullName>
    </recommendedName>
</protein>
<evidence type="ECO:0000313" key="3">
    <source>
        <dbReference type="Proteomes" id="UP000194853"/>
    </source>
</evidence>
<dbReference type="RefSeq" id="WP_086404110.1">
    <property type="nucleotide sequence ID" value="NZ_MOOS01000090.1"/>
</dbReference>
<dbReference type="InterPro" id="IPR001736">
    <property type="entry name" value="PLipase_D/transphosphatidylase"/>
</dbReference>
<dbReference type="EMBL" id="MOOS01000090">
    <property type="protein sequence ID" value="OUB69898.1"/>
    <property type="molecule type" value="Genomic_DNA"/>
</dbReference>
<evidence type="ECO:0000313" key="2">
    <source>
        <dbReference type="EMBL" id="OUB69898.1"/>
    </source>
</evidence>
<organism evidence="2 3">
    <name type="scientific">Bacillus thuringiensis subsp. jegathesan</name>
    <dbReference type="NCBI Taxonomy" id="56955"/>
    <lineage>
        <taxon>Bacteria</taxon>
        <taxon>Bacillati</taxon>
        <taxon>Bacillota</taxon>
        <taxon>Bacilli</taxon>
        <taxon>Bacillales</taxon>
        <taxon>Bacillaceae</taxon>
        <taxon>Bacillus</taxon>
        <taxon>Bacillus cereus group</taxon>
    </lineage>
</organism>
<dbReference type="Pfam" id="PF13091">
    <property type="entry name" value="PLDc_2"/>
    <property type="match status" value="1"/>
</dbReference>
<evidence type="ECO:0000259" key="1">
    <source>
        <dbReference type="PROSITE" id="PS50035"/>
    </source>
</evidence>
<gene>
    <name evidence="2" type="ORF">BK750_13040</name>
</gene>
<feature type="domain" description="PLD phosphodiesterase" evidence="1">
    <location>
        <begin position="99"/>
        <end position="125"/>
    </location>
</feature>
<comment type="caution">
    <text evidence="2">The sequence shown here is derived from an EMBL/GenBank/DDBJ whole genome shotgun (WGS) entry which is preliminary data.</text>
</comment>
<dbReference type="InterPro" id="IPR025202">
    <property type="entry name" value="PLD-like_dom"/>
</dbReference>
<dbReference type="AlphaFoldDB" id="A0A9X6M7U2"/>
<dbReference type="Gene3D" id="3.30.870.10">
    <property type="entry name" value="Endonuclease Chain A"/>
    <property type="match status" value="1"/>
</dbReference>
<dbReference type="CDD" id="cd00138">
    <property type="entry name" value="PLDc_SF"/>
    <property type="match status" value="1"/>
</dbReference>
<name>A0A9X6M7U2_BACTJ</name>
<dbReference type="SMART" id="SM00155">
    <property type="entry name" value="PLDc"/>
    <property type="match status" value="1"/>
</dbReference>
<sequence length="312" mass="36723">MKITLSPEMTIIISEGEYNFEGILEAIECSRRVFLATYNLAKNTQTSKIIKKIKNSSAKTIIISSIPEDKQKIDDKDKAEAYKRYYDSFIDDFELEHYINLRNHAKIIITDSCSYIGSANFSEGTKNSIEAGLIINSENLSRKLWENVVPYYLEHENSIYLGDYKALKKFHKNINEYNVELSGYIYELEVLMQCIDMEEEVEFPPNNFVEIYDLLYKIERSSWEDYYYILNGKVDSIDDDDDGYNHFYDSRCQAEKGNFLYNQAEEGEFDFKDLASFVRDLKRDSEYLHRMYLKIKNRVEKLEAIAERIVID</sequence>
<accession>A0A9X6M7U2</accession>
<reference evidence="2 3" key="1">
    <citation type="submission" date="2016-10" db="EMBL/GenBank/DDBJ databases">
        <title>Comparative genomics of Bacillus thuringiensis reveals a path to pathogens against multiple invertebrate hosts.</title>
        <authorList>
            <person name="Zheng J."/>
            <person name="Gao Q."/>
            <person name="Liu H."/>
            <person name="Peng D."/>
            <person name="Ruan L."/>
            <person name="Sun M."/>
        </authorList>
    </citation>
    <scope>NUCLEOTIDE SEQUENCE [LARGE SCALE GENOMIC DNA]</scope>
    <source>
        <strain evidence="2">BGSC 4CF1</strain>
    </source>
</reference>
<dbReference type="GO" id="GO:0006793">
    <property type="term" value="P:phosphorus metabolic process"/>
    <property type="evidence" value="ECO:0007669"/>
    <property type="project" value="UniProtKB-ARBA"/>
</dbReference>
<dbReference type="PROSITE" id="PS50035">
    <property type="entry name" value="PLD"/>
    <property type="match status" value="1"/>
</dbReference>
<dbReference type="Proteomes" id="UP000194853">
    <property type="component" value="Unassembled WGS sequence"/>
</dbReference>
<dbReference type="SUPFAM" id="SSF56024">
    <property type="entry name" value="Phospholipase D/nuclease"/>
    <property type="match status" value="1"/>
</dbReference>
<dbReference type="GO" id="GO:0003824">
    <property type="term" value="F:catalytic activity"/>
    <property type="evidence" value="ECO:0007669"/>
    <property type="project" value="InterPro"/>
</dbReference>
<proteinExistence type="predicted"/>